<dbReference type="Gene3D" id="3.30.300.30">
    <property type="match status" value="1"/>
</dbReference>
<dbReference type="Pfam" id="PF13193">
    <property type="entry name" value="AMP-binding_C"/>
    <property type="match status" value="1"/>
</dbReference>
<keyword evidence="2" id="KW-0436">Ligase</keyword>
<gene>
    <name evidence="9" type="ORF">E6C51_05955</name>
</gene>
<dbReference type="RefSeq" id="WP_190235322.1">
    <property type="nucleotide sequence ID" value="NZ_SSOA01000002.1"/>
</dbReference>
<keyword evidence="10" id="KW-1185">Reference proteome</keyword>
<dbReference type="AlphaFoldDB" id="A0A4S4A1Y4"/>
<evidence type="ECO:0000256" key="4">
    <source>
        <dbReference type="ARBA" id="ARBA00051915"/>
    </source>
</evidence>
<dbReference type="GO" id="GO:0031956">
    <property type="term" value="F:medium-chain fatty acid-CoA ligase activity"/>
    <property type="evidence" value="ECO:0007669"/>
    <property type="project" value="TreeGrafter"/>
</dbReference>
<evidence type="ECO:0000256" key="2">
    <source>
        <dbReference type="ARBA" id="ARBA00022598"/>
    </source>
</evidence>
<dbReference type="InterPro" id="IPR025110">
    <property type="entry name" value="AMP-bd_C"/>
</dbReference>
<dbReference type="InterPro" id="IPR000873">
    <property type="entry name" value="AMP-dep_synth/lig_dom"/>
</dbReference>
<dbReference type="PROSITE" id="PS00455">
    <property type="entry name" value="AMP_BINDING"/>
    <property type="match status" value="1"/>
</dbReference>
<dbReference type="Proteomes" id="UP000310754">
    <property type="component" value="Unassembled WGS sequence"/>
</dbReference>
<feature type="domain" description="AMP-binding enzyme C-terminal" evidence="8">
    <location>
        <begin position="428"/>
        <end position="502"/>
    </location>
</feature>
<reference evidence="9 10" key="1">
    <citation type="submission" date="2019-04" db="EMBL/GenBank/DDBJ databases">
        <title>Rhizobium terrae sp. nov., isolated from a paddy soil.</title>
        <authorList>
            <person name="Lin S.-Y."/>
            <person name="Hameed A."/>
            <person name="Huang H.-I."/>
            <person name="Young C.-C."/>
        </authorList>
    </citation>
    <scope>NUCLEOTIDE SEQUENCE [LARGE SCALE GENOMIC DNA]</scope>
    <source>
        <strain evidence="9 10">CC-HIH110</strain>
    </source>
</reference>
<name>A0A4S4A1Y4_9HYPH</name>
<dbReference type="InterPro" id="IPR045851">
    <property type="entry name" value="AMP-bd_C_sf"/>
</dbReference>
<dbReference type="InterPro" id="IPR042099">
    <property type="entry name" value="ANL_N_sf"/>
</dbReference>
<evidence type="ECO:0000256" key="5">
    <source>
        <dbReference type="ARBA" id="ARBA00066616"/>
    </source>
</evidence>
<organism evidence="9 10">
    <name type="scientific">Allorhizobium terrae</name>
    <dbReference type="NCBI Taxonomy" id="1848972"/>
    <lineage>
        <taxon>Bacteria</taxon>
        <taxon>Pseudomonadati</taxon>
        <taxon>Pseudomonadota</taxon>
        <taxon>Alphaproteobacteria</taxon>
        <taxon>Hyphomicrobiales</taxon>
        <taxon>Rhizobiaceae</taxon>
        <taxon>Rhizobium/Agrobacterium group</taxon>
        <taxon>Allorhizobium</taxon>
    </lineage>
</organism>
<evidence type="ECO:0000313" key="9">
    <source>
        <dbReference type="EMBL" id="THF52338.1"/>
    </source>
</evidence>
<dbReference type="PANTHER" id="PTHR43201">
    <property type="entry name" value="ACYL-COA SYNTHETASE"/>
    <property type="match status" value="1"/>
</dbReference>
<accession>A0A4S4A1Y4</accession>
<feature type="domain" description="AMP-dependent synthetase/ligase" evidence="7">
    <location>
        <begin position="26"/>
        <end position="379"/>
    </location>
</feature>
<evidence type="ECO:0000256" key="1">
    <source>
        <dbReference type="ARBA" id="ARBA00006432"/>
    </source>
</evidence>
<sequence>MNSIAAGSRDVGASVGMESEDPVRFRAKVGPKRPAVLEVKTGQSLNYSELDLLVGRVASLLVDTTKGADPSPRIAFVGRNSIAQLAVCFACQRIGAIFVPVNWRLNLHEISMIIDDCQPALVIFEDEFQAQIKVSASTRLLSVDGDDGLNARCQSYAPFVPDFGSEDRTCVLLYTSGTTGVPKGVMLSARNLYYSSLNFSFLCDVSTDSVVLCELPFFHTIGLVALARTAILMGGRLVISDRFLPERTFSIMADPEIGVTHYCGVPQIASALRANPHWDPSALRRLKAIFIGGAPLPPVLIERFMDDGIALVNGYGMSEAGTTCHMPLDSEQVMRHPGSIGYPAPLIDLRIVDGDGHDVAEGEVGEILLRGPTVTSGYWNKPEMTKAAFLDGWYRSGDLARSQDGVIYLADRLKDMYISGGENVYPAEVEAALVEHPGISEVAIIGVAHPEWGEVGIALIVASDKSLQEEEVHAHCVARLSGFKRPKKIVFVDSLPRTASGKVLKHVLRKNYDQSSI</sequence>
<dbReference type="SUPFAM" id="SSF56801">
    <property type="entry name" value="Acetyl-CoA synthetase-like"/>
    <property type="match status" value="1"/>
</dbReference>
<dbReference type="Gene3D" id="3.40.50.12780">
    <property type="entry name" value="N-terminal domain of ligase-like"/>
    <property type="match status" value="1"/>
</dbReference>
<dbReference type="EC" id="6.2.1.44" evidence="5"/>
<dbReference type="EMBL" id="SSOA01000002">
    <property type="protein sequence ID" value="THF52338.1"/>
    <property type="molecule type" value="Genomic_DNA"/>
</dbReference>
<evidence type="ECO:0000313" key="10">
    <source>
        <dbReference type="Proteomes" id="UP000310754"/>
    </source>
</evidence>
<evidence type="ECO:0000259" key="8">
    <source>
        <dbReference type="Pfam" id="PF13193"/>
    </source>
</evidence>
<comment type="similarity">
    <text evidence="1">Belongs to the ATP-dependent AMP-binding enzyme family.</text>
</comment>
<proteinExistence type="inferred from homology"/>
<dbReference type="InterPro" id="IPR020845">
    <property type="entry name" value="AMP-binding_CS"/>
</dbReference>
<evidence type="ECO:0000259" key="7">
    <source>
        <dbReference type="Pfam" id="PF00501"/>
    </source>
</evidence>
<evidence type="ECO:0000256" key="3">
    <source>
        <dbReference type="ARBA" id="ARBA00022723"/>
    </source>
</evidence>
<protein>
    <recommendedName>
        <fullName evidence="6">3-methylmercaptopropionyl-CoA ligase</fullName>
        <ecNumber evidence="5">6.2.1.44</ecNumber>
    </recommendedName>
</protein>
<comment type="caution">
    <text evidence="9">The sequence shown here is derived from an EMBL/GenBank/DDBJ whole genome shotgun (WGS) entry which is preliminary data.</text>
</comment>
<dbReference type="FunFam" id="3.30.300.30:FF:000008">
    <property type="entry name" value="2,3-dihydroxybenzoate-AMP ligase"/>
    <property type="match status" value="1"/>
</dbReference>
<keyword evidence="3" id="KW-0479">Metal-binding</keyword>
<dbReference type="PANTHER" id="PTHR43201:SF32">
    <property type="entry name" value="2-SUCCINYLBENZOATE--COA LIGASE, CHLOROPLASTIC_PEROXISOMAL"/>
    <property type="match status" value="1"/>
</dbReference>
<dbReference type="GO" id="GO:0006631">
    <property type="term" value="P:fatty acid metabolic process"/>
    <property type="evidence" value="ECO:0007669"/>
    <property type="project" value="TreeGrafter"/>
</dbReference>
<dbReference type="GO" id="GO:0046872">
    <property type="term" value="F:metal ion binding"/>
    <property type="evidence" value="ECO:0007669"/>
    <property type="project" value="UniProtKB-KW"/>
</dbReference>
<comment type="catalytic activity">
    <reaction evidence="4">
        <text>3-(methylsulfanyl)propanoate + ATP + CoA = 3-(methylsulfanyl)propanoyl-CoA + AMP + diphosphate</text>
        <dbReference type="Rhea" id="RHEA:43052"/>
        <dbReference type="ChEBI" id="CHEBI:30616"/>
        <dbReference type="ChEBI" id="CHEBI:33019"/>
        <dbReference type="ChEBI" id="CHEBI:49016"/>
        <dbReference type="ChEBI" id="CHEBI:57287"/>
        <dbReference type="ChEBI" id="CHEBI:82815"/>
        <dbReference type="ChEBI" id="CHEBI:456215"/>
        <dbReference type="EC" id="6.2.1.44"/>
    </reaction>
    <physiologicalReaction direction="left-to-right" evidence="4">
        <dbReference type="Rhea" id="RHEA:43053"/>
    </physiologicalReaction>
</comment>
<evidence type="ECO:0000256" key="6">
    <source>
        <dbReference type="ARBA" id="ARBA00067668"/>
    </source>
</evidence>
<dbReference type="Pfam" id="PF00501">
    <property type="entry name" value="AMP-binding"/>
    <property type="match status" value="1"/>
</dbReference>